<evidence type="ECO:0000256" key="2">
    <source>
        <dbReference type="SAM" id="Phobius"/>
    </source>
</evidence>
<feature type="transmembrane region" description="Helical" evidence="2">
    <location>
        <begin position="40"/>
        <end position="65"/>
    </location>
</feature>
<evidence type="ECO:0000256" key="1">
    <source>
        <dbReference type="SAM" id="MobiDB-lite"/>
    </source>
</evidence>
<feature type="compositionally biased region" description="Polar residues" evidence="1">
    <location>
        <begin position="614"/>
        <end position="628"/>
    </location>
</feature>
<comment type="caution">
    <text evidence="3">The sequence shown here is derived from an EMBL/GenBank/DDBJ whole genome shotgun (WGS) entry which is preliminary data.</text>
</comment>
<dbReference type="VEuPathDB" id="FungiDB:PC9H_002490"/>
<dbReference type="SUPFAM" id="SSF69065">
    <property type="entry name" value="RNase III domain-like"/>
    <property type="match status" value="1"/>
</dbReference>
<evidence type="ECO:0000313" key="3">
    <source>
        <dbReference type="EMBL" id="KAF7416225.1"/>
    </source>
</evidence>
<keyword evidence="2" id="KW-0812">Transmembrane</keyword>
<dbReference type="GO" id="GO:0006396">
    <property type="term" value="P:RNA processing"/>
    <property type="evidence" value="ECO:0007669"/>
    <property type="project" value="InterPro"/>
</dbReference>
<protein>
    <submittedName>
        <fullName evidence="3">Uncharacterized protein</fullName>
    </submittedName>
</protein>
<name>A0A8H6ZGV1_PLEOS</name>
<accession>A0A8H6ZGV1</accession>
<dbReference type="GO" id="GO:0004525">
    <property type="term" value="F:ribonuclease III activity"/>
    <property type="evidence" value="ECO:0007669"/>
    <property type="project" value="InterPro"/>
</dbReference>
<proteinExistence type="predicted"/>
<dbReference type="InterPro" id="IPR036389">
    <property type="entry name" value="RNase_III_sf"/>
</dbReference>
<dbReference type="GeneID" id="59372331"/>
<reference evidence="3" key="1">
    <citation type="submission" date="2019-07" db="EMBL/GenBank/DDBJ databases">
        <authorList>
            <person name="Palmer J.M."/>
        </authorList>
    </citation>
    <scope>NUCLEOTIDE SEQUENCE</scope>
    <source>
        <strain evidence="3">PC9</strain>
    </source>
</reference>
<feature type="compositionally biased region" description="Basic and acidic residues" evidence="1">
    <location>
        <begin position="684"/>
        <end position="694"/>
    </location>
</feature>
<keyword evidence="2" id="KW-1133">Transmembrane helix</keyword>
<feature type="compositionally biased region" description="Polar residues" evidence="1">
    <location>
        <begin position="649"/>
        <end position="665"/>
    </location>
</feature>
<dbReference type="RefSeq" id="XP_036625772.1">
    <property type="nucleotide sequence ID" value="XM_036772126.1"/>
</dbReference>
<keyword evidence="2" id="KW-0472">Membrane</keyword>
<dbReference type="OrthoDB" id="10600909at2759"/>
<feature type="region of interest" description="Disordered" evidence="1">
    <location>
        <begin position="608"/>
        <end position="705"/>
    </location>
</feature>
<sequence>MSTPLAATIFISSGISSTEISAVSSTYTVLPDDVKTRGNILAAAIAVAAVGMLIVGICVLILFIAMRRHKERNDGFRIDLEQPTNAEATISGPLDLQKGGLRTLTLAHRAMVATGPTSKPPKQTSKDVGLRELVLPELAKSRKTSRSNNVEEAHRSGRTQLSLATVSKPFPSYQGGMDREVRPILHNILAYDTMMVDRETRRRRPYEPASPTLHSAISKYDSKLKQLANTPRLPDRVTAYLYKCLPTGAVGNNQVIEFRGDADINLLSSLAVKDALDAMKGAVDPRCHEITTRILSSNDILGRIAYAMELHKDLNFKTDSKDLGQLAYWSLYHRPPPPKVYADLFEVHIAGRVDYFGLERTVVWFGSLMQMLMPAALADFMTTPQLRLTSSTFHEEDYVFYPANYANAILEGIRSLDVPTTPLQLFPSTVIHFVGQIPGVADLPHLSNIEIGTRLLHFYCAHITLFFWPGYYRALSGGCGLLTGIAKGLLNDLDRHNIAPCEVALALRAVVGNAYTRRGAGIHEDAIYFFAFFVVCIHDALIRCSPWLRPILTPRHQFNKVTWPMKSATESTSLDAFRAKCNVIPTLCPGVIELRNILCLTPSHVTGKRKKAQQDTSGEAGTSVSGGTHTIIPLKETKRRRLGPEETQGDANSSASSGVQATSAVEKSESRCLGPSLLLLRPPQEGKENSDPHDGSPGNSRSHLTRQPLVSPLSLLGRLVPSCKHDSEARQIIPCTSGAKQLRSTCPASINTAHSGDLSMPPESCVSQASRGQVSVTLPAVLQASGSSPSLHSPGTLPQDADLPTMLETKRSESSFQSALDTSTLPPRFRRFRSACYNSLILEDAPVL</sequence>
<organism evidence="3 4">
    <name type="scientific">Pleurotus ostreatus</name>
    <name type="common">Oyster mushroom</name>
    <name type="synonym">White-rot fungus</name>
    <dbReference type="NCBI Taxonomy" id="5322"/>
    <lineage>
        <taxon>Eukaryota</taxon>
        <taxon>Fungi</taxon>
        <taxon>Dikarya</taxon>
        <taxon>Basidiomycota</taxon>
        <taxon>Agaricomycotina</taxon>
        <taxon>Agaricomycetes</taxon>
        <taxon>Agaricomycetidae</taxon>
        <taxon>Agaricales</taxon>
        <taxon>Pleurotineae</taxon>
        <taxon>Pleurotaceae</taxon>
        <taxon>Pleurotus</taxon>
    </lineage>
</organism>
<evidence type="ECO:0000313" key="4">
    <source>
        <dbReference type="Proteomes" id="UP000623687"/>
    </source>
</evidence>
<dbReference type="EMBL" id="JACETU010000011">
    <property type="protein sequence ID" value="KAF7416225.1"/>
    <property type="molecule type" value="Genomic_DNA"/>
</dbReference>
<gene>
    <name evidence="3" type="ORF">PC9H_002490</name>
</gene>
<keyword evidence="4" id="KW-1185">Reference proteome</keyword>
<dbReference type="Proteomes" id="UP000623687">
    <property type="component" value="Unassembled WGS sequence"/>
</dbReference>
<dbReference type="AlphaFoldDB" id="A0A8H6ZGV1"/>